<feature type="coiled-coil region" evidence="1">
    <location>
        <begin position="835"/>
        <end position="862"/>
    </location>
</feature>
<dbReference type="InterPro" id="IPR032675">
    <property type="entry name" value="LRR_dom_sf"/>
</dbReference>
<dbReference type="PANTHER" id="PTHR24110">
    <property type="entry name" value="CENTROSOMAL PROTEIN OF 78 KDA"/>
    <property type="match status" value="1"/>
</dbReference>
<dbReference type="SUPFAM" id="SSF52047">
    <property type="entry name" value="RNI-like"/>
    <property type="match status" value="1"/>
</dbReference>
<feature type="compositionally biased region" description="Polar residues" evidence="2">
    <location>
        <begin position="447"/>
        <end position="458"/>
    </location>
</feature>
<dbReference type="AlphaFoldDB" id="A0A8T0IZ13"/>
<dbReference type="InterPro" id="IPR001611">
    <property type="entry name" value="Leu-rich_rpt"/>
</dbReference>
<reference evidence="3" key="1">
    <citation type="submission" date="2020-06" db="EMBL/GenBank/DDBJ databases">
        <title>WGS assembly of Ceratodon purpureus strain R40.</title>
        <authorList>
            <person name="Carey S.B."/>
            <person name="Jenkins J."/>
            <person name="Shu S."/>
            <person name="Lovell J.T."/>
            <person name="Sreedasyam A."/>
            <person name="Maumus F."/>
            <person name="Tiley G.P."/>
            <person name="Fernandez-Pozo N."/>
            <person name="Barry K."/>
            <person name="Chen C."/>
            <person name="Wang M."/>
            <person name="Lipzen A."/>
            <person name="Daum C."/>
            <person name="Saski C.A."/>
            <person name="Payton A.C."/>
            <person name="Mcbreen J.C."/>
            <person name="Conrad R.E."/>
            <person name="Kollar L.M."/>
            <person name="Olsson S."/>
            <person name="Huttunen S."/>
            <person name="Landis J.B."/>
            <person name="Wickett N.J."/>
            <person name="Johnson M.G."/>
            <person name="Rensing S.A."/>
            <person name="Grimwood J."/>
            <person name="Schmutz J."/>
            <person name="Mcdaniel S.F."/>
        </authorList>
    </citation>
    <scope>NUCLEOTIDE SEQUENCE</scope>
    <source>
        <strain evidence="3">R40</strain>
    </source>
</reference>
<feature type="compositionally biased region" description="Basic and acidic residues" evidence="2">
    <location>
        <begin position="495"/>
        <end position="510"/>
    </location>
</feature>
<sequence length="896" mass="100107">MAVMDRETSHRQACSSYGMDCRKPPNYSPVNHVSPRPSHIQRNLSELSLSDLLQLAKQLKYPSITTLRLSVSAKEQLSVSQFFGSADQRTTDTLFAFTRALAHAIEGWMQTLELGLCLGLRDINTLCPAIRSSRTLRHLSFANSGLGDVTLQMLSSCLQNCQPLQTLNLSGCALTDVSTAVVTAIVKGGDPNALSAFQSPKKAPPAEHRAPKYGQQWRQNVILRGKWSPAPDPGDTIVTPITEGQWQDTLRKPMAVGVIRHDIGIKPTKPPNAGRLVALDLSCNSFTDALSEELCPLLYKKPPLRALNLRCNQMTRAGAKPLLDVMKDLNILRLVDVRGNSDDSLLGVLENGEHYTTFSTFQSPFWTSPESLDPIICDSTKSQSNTPANQSRLTSRRSSMPEKQSKPTIMKGGAGSHHMSPQRSTSKTQSGGSRNITPSRRNKTPPKLNNSTSPSRANMSPCCSGASVSRTPAELLGPSSRQRRYHCTHQGSPFMHHENEDMTHSNDHNRRYISAPVKERPRSSARISPLRPAWPEKTTSLDQTSQKHISPSRDQDFDGRFMSPRALEPPREHPILDNTTLHEFDIRDMHSLSKVSDGLVRRNNSYEGPKRAQSAGYNIRRPGYLRDFNNPQDLCREYGHQNCFRNFSTSESPSRPRWPSTIHNQGRGRSRENRSPVIRCHHRCKLLNDVQEQKRSRSRVARAFEDNGHMSVFQQFVPKVAPLPDDKKELVEWNNFVNQMTNTLLNLKDGLDQLIGPTEGAVAQQAATKLNQMPSSFFRSGMLRLLERSCKVLNSHVTSLTRRHKDTMRHINGTENQAPVVNGENLPKKKKGSKVSISQEAVAKLENQLDKSEKVLQNLKHLGVHNSNQQHRMIYHPNIGPPLTTSKGNDIPQATK</sequence>
<feature type="region of interest" description="Disordered" evidence="2">
    <location>
        <begin position="648"/>
        <end position="674"/>
    </location>
</feature>
<feature type="compositionally biased region" description="Polar residues" evidence="2">
    <location>
        <begin position="537"/>
        <end position="549"/>
    </location>
</feature>
<evidence type="ECO:0000313" key="4">
    <source>
        <dbReference type="Proteomes" id="UP000822688"/>
    </source>
</evidence>
<accession>A0A8T0IZ13</accession>
<comment type="caution">
    <text evidence="3">The sequence shown here is derived from an EMBL/GenBank/DDBJ whole genome shotgun (WGS) entry which is preliminary data.</text>
</comment>
<dbReference type="Gene3D" id="3.80.10.10">
    <property type="entry name" value="Ribonuclease Inhibitor"/>
    <property type="match status" value="2"/>
</dbReference>
<name>A0A8T0IZ13_CERPU</name>
<evidence type="ECO:0000256" key="1">
    <source>
        <dbReference type="SAM" id="Coils"/>
    </source>
</evidence>
<evidence type="ECO:0000313" key="3">
    <source>
        <dbReference type="EMBL" id="KAG0588960.1"/>
    </source>
</evidence>
<proteinExistence type="predicted"/>
<dbReference type="PANTHER" id="PTHR24110:SF3">
    <property type="entry name" value="CENTROSOMAL PROTEIN OF 78 KDA"/>
    <property type="match status" value="1"/>
</dbReference>
<feature type="compositionally biased region" description="Polar residues" evidence="2">
    <location>
        <begin position="419"/>
        <end position="439"/>
    </location>
</feature>
<protein>
    <submittedName>
        <fullName evidence="3">Uncharacterized protein</fullName>
    </submittedName>
</protein>
<dbReference type="EMBL" id="CM026422">
    <property type="protein sequence ID" value="KAG0588960.1"/>
    <property type="molecule type" value="Genomic_DNA"/>
</dbReference>
<feature type="compositionally biased region" description="Polar residues" evidence="2">
    <location>
        <begin position="379"/>
        <end position="398"/>
    </location>
</feature>
<organism evidence="3 4">
    <name type="scientific">Ceratodon purpureus</name>
    <name type="common">Fire moss</name>
    <name type="synonym">Dicranum purpureum</name>
    <dbReference type="NCBI Taxonomy" id="3225"/>
    <lineage>
        <taxon>Eukaryota</taxon>
        <taxon>Viridiplantae</taxon>
        <taxon>Streptophyta</taxon>
        <taxon>Embryophyta</taxon>
        <taxon>Bryophyta</taxon>
        <taxon>Bryophytina</taxon>
        <taxon>Bryopsida</taxon>
        <taxon>Dicranidae</taxon>
        <taxon>Pseudoditrichales</taxon>
        <taxon>Ditrichaceae</taxon>
        <taxon>Ceratodon</taxon>
    </lineage>
</organism>
<dbReference type="Pfam" id="PF13516">
    <property type="entry name" value="LRR_6"/>
    <property type="match status" value="2"/>
</dbReference>
<dbReference type="Proteomes" id="UP000822688">
    <property type="component" value="Chromosome 2"/>
</dbReference>
<keyword evidence="1" id="KW-0175">Coiled coil</keyword>
<gene>
    <name evidence="3" type="ORF">KC19_2G281300</name>
</gene>
<feature type="region of interest" description="Disordered" evidence="2">
    <location>
        <begin position="376"/>
        <end position="559"/>
    </location>
</feature>
<evidence type="ECO:0000256" key="2">
    <source>
        <dbReference type="SAM" id="MobiDB-lite"/>
    </source>
</evidence>
<dbReference type="SMART" id="SM00368">
    <property type="entry name" value="LRR_RI"/>
    <property type="match status" value="3"/>
</dbReference>
<keyword evidence="4" id="KW-1185">Reference proteome</keyword>